<dbReference type="Pfam" id="PF02558">
    <property type="entry name" value="ApbA"/>
    <property type="match status" value="1"/>
</dbReference>
<protein>
    <recommendedName>
        <fullName evidence="4 9">2-dehydropantoate 2-reductase</fullName>
        <ecNumber evidence="9">1.1.1.169</ecNumber>
    </recommendedName>
    <alternativeName>
        <fullName evidence="9">Ketopantoate reductase</fullName>
    </alternativeName>
</protein>
<organism evidence="12 13">
    <name type="scientific">[Mycobacterium] fortunisiensis</name>
    <dbReference type="NCBI Taxonomy" id="2600579"/>
    <lineage>
        <taxon>Bacteria</taxon>
        <taxon>Bacillati</taxon>
        <taxon>Actinomycetota</taxon>
        <taxon>Actinomycetes</taxon>
        <taxon>Mycobacteriales</taxon>
        <taxon>Mycobacteriaceae</taxon>
        <taxon>Mycolicibacterium</taxon>
    </lineage>
</organism>
<feature type="domain" description="Ketopantoate reductase C-terminal" evidence="11">
    <location>
        <begin position="202"/>
        <end position="299"/>
    </location>
</feature>
<reference evidence="12 13" key="1">
    <citation type="journal article" date="2021" name="Sci. Rep.">
        <title>Phenotypic and genomic hallmarks of a novel, potentially pathogenic rapidly growing Mycobacterium species related to the Mycobacterium fortuitum complex.</title>
        <authorList>
            <person name="Gharbi R."/>
            <person name="Khanna V."/>
            <person name="Frigui W."/>
            <person name="Mhenni B."/>
            <person name="Brosch R."/>
            <person name="Mardassi H."/>
        </authorList>
    </citation>
    <scope>NUCLEOTIDE SEQUENCE [LARGE SCALE GENOMIC DNA]</scope>
    <source>
        <strain evidence="12 13">TNTM28</strain>
    </source>
</reference>
<dbReference type="InterPro" id="IPR003710">
    <property type="entry name" value="ApbA"/>
</dbReference>
<evidence type="ECO:0000259" key="11">
    <source>
        <dbReference type="Pfam" id="PF08546"/>
    </source>
</evidence>
<keyword evidence="5 9" id="KW-0566">Pantothenate biosynthesis</keyword>
<keyword evidence="6 9" id="KW-0521">NADP</keyword>
<keyword evidence="7 9" id="KW-0560">Oxidoreductase</keyword>
<comment type="catalytic activity">
    <reaction evidence="8 9">
        <text>(R)-pantoate + NADP(+) = 2-dehydropantoate + NADPH + H(+)</text>
        <dbReference type="Rhea" id="RHEA:16233"/>
        <dbReference type="ChEBI" id="CHEBI:11561"/>
        <dbReference type="ChEBI" id="CHEBI:15378"/>
        <dbReference type="ChEBI" id="CHEBI:15980"/>
        <dbReference type="ChEBI" id="CHEBI:57783"/>
        <dbReference type="ChEBI" id="CHEBI:58349"/>
        <dbReference type="EC" id="1.1.1.169"/>
    </reaction>
</comment>
<evidence type="ECO:0000313" key="12">
    <source>
        <dbReference type="EMBL" id="MBU9764755.1"/>
    </source>
</evidence>
<evidence type="ECO:0000256" key="9">
    <source>
        <dbReference type="RuleBase" id="RU362068"/>
    </source>
</evidence>
<accession>A0ABS6KME8</accession>
<evidence type="ECO:0000256" key="8">
    <source>
        <dbReference type="ARBA" id="ARBA00048793"/>
    </source>
</evidence>
<evidence type="ECO:0000256" key="4">
    <source>
        <dbReference type="ARBA" id="ARBA00019465"/>
    </source>
</evidence>
<evidence type="ECO:0000259" key="10">
    <source>
        <dbReference type="Pfam" id="PF02558"/>
    </source>
</evidence>
<dbReference type="EMBL" id="VOMB01000016">
    <property type="protein sequence ID" value="MBU9764755.1"/>
    <property type="molecule type" value="Genomic_DNA"/>
</dbReference>
<evidence type="ECO:0000313" key="13">
    <source>
        <dbReference type="Proteomes" id="UP000812982"/>
    </source>
</evidence>
<dbReference type="RefSeq" id="WP_217157584.1">
    <property type="nucleotide sequence ID" value="NZ_VOMB01000016.1"/>
</dbReference>
<dbReference type="InterPro" id="IPR013332">
    <property type="entry name" value="KPR_N"/>
</dbReference>
<comment type="similarity">
    <text evidence="3 9">Belongs to the ketopantoate reductase family.</text>
</comment>
<dbReference type="Proteomes" id="UP000812982">
    <property type="component" value="Unassembled WGS sequence"/>
</dbReference>
<gene>
    <name evidence="12" type="ORF">FR943_13005</name>
</gene>
<evidence type="ECO:0000256" key="3">
    <source>
        <dbReference type="ARBA" id="ARBA00007870"/>
    </source>
</evidence>
<comment type="caution">
    <text evidence="12">The sequence shown here is derived from an EMBL/GenBank/DDBJ whole genome shotgun (WGS) entry which is preliminary data.</text>
</comment>
<evidence type="ECO:0000256" key="1">
    <source>
        <dbReference type="ARBA" id="ARBA00002919"/>
    </source>
</evidence>
<comment type="pathway">
    <text evidence="2 9">Cofactor biosynthesis; (R)-pantothenate biosynthesis; (R)-pantoate from 3-methyl-2-oxobutanoate: step 2/2.</text>
</comment>
<dbReference type="PANTHER" id="PTHR43765">
    <property type="entry name" value="2-DEHYDROPANTOATE 2-REDUCTASE-RELATED"/>
    <property type="match status" value="1"/>
</dbReference>
<comment type="function">
    <text evidence="1 9">Catalyzes the NADPH-dependent reduction of ketopantoate into pantoic acid.</text>
</comment>
<dbReference type="InterPro" id="IPR050838">
    <property type="entry name" value="Ketopantoate_reductase"/>
</dbReference>
<evidence type="ECO:0000256" key="7">
    <source>
        <dbReference type="ARBA" id="ARBA00023002"/>
    </source>
</evidence>
<sequence>MTPSRPFVVYGVGAIGGVIAAQLRLAGFDVTAVARGEHLNAIRSGGLTLVTQAGTDTVALPTAANAGEVDWSADPVVILAVKSHQTALALDDLSAHAATGTPVFIAQNGVTNEAATLRKFADVYGVTVMLPAAHLEPGVVIQQSHPVAGILDLGRYPTGHDELAEQVAATLRESRFHSQVRADIVAWKYRKLIANLGNGVIAAYRPGPDADELIARARTEAEHVLTAAGIPFVTAEQDALRRADLLQGRVNDNYLSSTWQSVARGHTQVETDWFNGEIVFQARLHGLRAPVNELIQRVTAEHARVGRPVRSLDAAATLKKLGGATSPPRIDNIPVASN</sequence>
<proteinExistence type="inferred from homology"/>
<dbReference type="InterPro" id="IPR013752">
    <property type="entry name" value="KPA_reductase"/>
</dbReference>
<evidence type="ECO:0000256" key="2">
    <source>
        <dbReference type="ARBA" id="ARBA00004994"/>
    </source>
</evidence>
<evidence type="ECO:0000256" key="5">
    <source>
        <dbReference type="ARBA" id="ARBA00022655"/>
    </source>
</evidence>
<dbReference type="NCBIfam" id="TIGR00745">
    <property type="entry name" value="apbA_panE"/>
    <property type="match status" value="1"/>
</dbReference>
<keyword evidence="13" id="KW-1185">Reference proteome</keyword>
<evidence type="ECO:0000256" key="6">
    <source>
        <dbReference type="ARBA" id="ARBA00022857"/>
    </source>
</evidence>
<dbReference type="EC" id="1.1.1.169" evidence="9"/>
<dbReference type="PANTHER" id="PTHR43765:SF2">
    <property type="entry name" value="2-DEHYDROPANTOATE 2-REDUCTASE"/>
    <property type="match status" value="1"/>
</dbReference>
<dbReference type="Pfam" id="PF08546">
    <property type="entry name" value="ApbA_C"/>
    <property type="match status" value="1"/>
</dbReference>
<name>A0ABS6KME8_9MYCO</name>
<feature type="domain" description="Ketopantoate reductase N-terminal" evidence="10">
    <location>
        <begin position="8"/>
        <end position="144"/>
    </location>
</feature>